<dbReference type="PRINTS" id="PR00958">
    <property type="entry name" value="HOMSERKINASE"/>
</dbReference>
<evidence type="ECO:0000256" key="9">
    <source>
        <dbReference type="ARBA" id="ARBA00022777"/>
    </source>
</evidence>
<dbReference type="Pfam" id="PF08544">
    <property type="entry name" value="GHMP_kinases_C"/>
    <property type="match status" value="1"/>
</dbReference>
<feature type="domain" description="GHMP kinase N-terminal" evidence="11">
    <location>
        <begin position="69"/>
        <end position="154"/>
    </location>
</feature>
<dbReference type="InterPro" id="IPR000870">
    <property type="entry name" value="Homoserine_kinase"/>
</dbReference>
<dbReference type="InterPro" id="IPR006203">
    <property type="entry name" value="GHMP_knse_ATP-bd_CS"/>
</dbReference>
<feature type="domain" description="GHMP kinase C-terminal" evidence="12">
    <location>
        <begin position="226"/>
        <end position="273"/>
    </location>
</feature>
<dbReference type="AlphaFoldDB" id="A0A1J5Q9T7"/>
<keyword evidence="9 13" id="KW-0418">Kinase</keyword>
<dbReference type="PANTHER" id="PTHR20861:SF1">
    <property type="entry name" value="HOMOSERINE KINASE"/>
    <property type="match status" value="1"/>
</dbReference>
<dbReference type="EC" id="2.7.1.39" evidence="3"/>
<dbReference type="PROSITE" id="PS00627">
    <property type="entry name" value="GHMP_KINASES_ATP"/>
    <property type="match status" value="1"/>
</dbReference>
<dbReference type="Gene3D" id="3.30.70.890">
    <property type="entry name" value="GHMP kinase, C-terminal domain"/>
    <property type="match status" value="1"/>
</dbReference>
<sequence>MSISRPSFRAAPAKIRVPASSANLGPGFDSLGLALDMYDVLAAQVADEKCLEVDIAGEGVEDLRRDGKNLVVKSMNAAFDHMGGRPRGLRLSCANSIPHARGLGSSSAAIIGGMTLARALVLGGQDRLPDEKMLQLASEMEGHPDNVAAALYGGATIAWQSEDGARAVKISPHPDLRAVAFIPNSGVSTSKARRLLPESVPHADAARNAGRAALLVEALEHHPEYLFDATEDSLHQQYRREAMPRSLSLVTKLRASGFAAFVSGAGPTVLVLHTSGIDGGFVDFAGSSFEIVDLAIARTGVEVG</sequence>
<comment type="pathway">
    <text evidence="1">Amino-acid biosynthesis; L-threonine biosynthesis; L-threonine from L-aspartate: step 4/5.</text>
</comment>
<dbReference type="GO" id="GO:0004413">
    <property type="term" value="F:homoserine kinase activity"/>
    <property type="evidence" value="ECO:0007669"/>
    <property type="project" value="UniProtKB-EC"/>
</dbReference>
<protein>
    <recommendedName>
        <fullName evidence="4">Homoserine kinase</fullName>
        <ecNumber evidence="3">2.7.1.39</ecNumber>
    </recommendedName>
</protein>
<keyword evidence="5" id="KW-0028">Amino-acid biosynthesis</keyword>
<dbReference type="PANTHER" id="PTHR20861">
    <property type="entry name" value="HOMOSERINE/4-DIPHOSPHOCYTIDYL-2-C-METHYL-D-ERYTHRITOL KINASE"/>
    <property type="match status" value="1"/>
</dbReference>
<evidence type="ECO:0000256" key="1">
    <source>
        <dbReference type="ARBA" id="ARBA00005015"/>
    </source>
</evidence>
<reference evidence="13" key="1">
    <citation type="submission" date="2016-10" db="EMBL/GenBank/DDBJ databases">
        <title>Sequence of Gallionella enrichment culture.</title>
        <authorList>
            <person name="Poehlein A."/>
            <person name="Muehling M."/>
            <person name="Daniel R."/>
        </authorList>
    </citation>
    <scope>NUCLEOTIDE SEQUENCE</scope>
</reference>
<comment type="similarity">
    <text evidence="2">Belongs to the GHMP kinase family. Homoserine kinase subfamily.</text>
</comment>
<dbReference type="PIRSF" id="PIRSF000676">
    <property type="entry name" value="Homoser_kin"/>
    <property type="match status" value="1"/>
</dbReference>
<keyword evidence="7" id="KW-0791">Threonine biosynthesis</keyword>
<keyword evidence="6 13" id="KW-0808">Transferase</keyword>
<evidence type="ECO:0000256" key="4">
    <source>
        <dbReference type="ARBA" id="ARBA00017858"/>
    </source>
</evidence>
<dbReference type="GO" id="GO:0005524">
    <property type="term" value="F:ATP binding"/>
    <property type="evidence" value="ECO:0007669"/>
    <property type="project" value="UniProtKB-KW"/>
</dbReference>
<keyword evidence="10" id="KW-0067">ATP-binding</keyword>
<keyword evidence="8" id="KW-0547">Nucleotide-binding</keyword>
<accession>A0A1J5Q9T7</accession>
<dbReference type="InterPro" id="IPR014721">
    <property type="entry name" value="Ribsml_uS5_D2-typ_fold_subgr"/>
</dbReference>
<evidence type="ECO:0000313" key="13">
    <source>
        <dbReference type="EMBL" id="OIQ80152.1"/>
    </source>
</evidence>
<dbReference type="InterPro" id="IPR013750">
    <property type="entry name" value="GHMP_kinase_C_dom"/>
</dbReference>
<comment type="caution">
    <text evidence="13">The sequence shown here is derived from an EMBL/GenBank/DDBJ whole genome shotgun (WGS) entry which is preliminary data.</text>
</comment>
<dbReference type="SUPFAM" id="SSF55060">
    <property type="entry name" value="GHMP Kinase, C-terminal domain"/>
    <property type="match status" value="1"/>
</dbReference>
<evidence type="ECO:0000259" key="12">
    <source>
        <dbReference type="Pfam" id="PF08544"/>
    </source>
</evidence>
<evidence type="ECO:0000256" key="3">
    <source>
        <dbReference type="ARBA" id="ARBA00012078"/>
    </source>
</evidence>
<dbReference type="GO" id="GO:0009088">
    <property type="term" value="P:threonine biosynthetic process"/>
    <property type="evidence" value="ECO:0007669"/>
    <property type="project" value="UniProtKB-UniPathway"/>
</dbReference>
<dbReference type="InterPro" id="IPR036554">
    <property type="entry name" value="GHMP_kinase_C_sf"/>
</dbReference>
<dbReference type="HAMAP" id="MF_00384">
    <property type="entry name" value="Homoser_kinase"/>
    <property type="match status" value="1"/>
</dbReference>
<evidence type="ECO:0000259" key="11">
    <source>
        <dbReference type="Pfam" id="PF00288"/>
    </source>
</evidence>
<evidence type="ECO:0000256" key="10">
    <source>
        <dbReference type="ARBA" id="ARBA00022840"/>
    </source>
</evidence>
<evidence type="ECO:0000256" key="2">
    <source>
        <dbReference type="ARBA" id="ARBA00007370"/>
    </source>
</evidence>
<dbReference type="UniPathway" id="UPA00050">
    <property type="reaction ID" value="UER00064"/>
</dbReference>
<dbReference type="SUPFAM" id="SSF54211">
    <property type="entry name" value="Ribosomal protein S5 domain 2-like"/>
    <property type="match status" value="1"/>
</dbReference>
<evidence type="ECO:0000256" key="5">
    <source>
        <dbReference type="ARBA" id="ARBA00022605"/>
    </source>
</evidence>
<dbReference type="EMBL" id="MLJW01001101">
    <property type="protein sequence ID" value="OIQ80152.1"/>
    <property type="molecule type" value="Genomic_DNA"/>
</dbReference>
<dbReference type="Gene3D" id="3.30.230.10">
    <property type="match status" value="1"/>
</dbReference>
<dbReference type="InterPro" id="IPR006204">
    <property type="entry name" value="GHMP_kinase_N_dom"/>
</dbReference>
<evidence type="ECO:0000256" key="7">
    <source>
        <dbReference type="ARBA" id="ARBA00022697"/>
    </source>
</evidence>
<gene>
    <name evidence="13" type="primary">thrB_12</name>
    <name evidence="13" type="ORF">GALL_380950</name>
</gene>
<dbReference type="NCBIfam" id="TIGR00191">
    <property type="entry name" value="thrB"/>
    <property type="match status" value="1"/>
</dbReference>
<evidence type="ECO:0000256" key="8">
    <source>
        <dbReference type="ARBA" id="ARBA00022741"/>
    </source>
</evidence>
<proteinExistence type="inferred from homology"/>
<name>A0A1J5Q9T7_9ZZZZ</name>
<dbReference type="Pfam" id="PF00288">
    <property type="entry name" value="GHMP_kinases_N"/>
    <property type="match status" value="1"/>
</dbReference>
<evidence type="ECO:0000256" key="6">
    <source>
        <dbReference type="ARBA" id="ARBA00022679"/>
    </source>
</evidence>
<organism evidence="13">
    <name type="scientific">mine drainage metagenome</name>
    <dbReference type="NCBI Taxonomy" id="410659"/>
    <lineage>
        <taxon>unclassified sequences</taxon>
        <taxon>metagenomes</taxon>
        <taxon>ecological metagenomes</taxon>
    </lineage>
</organism>
<dbReference type="InterPro" id="IPR020568">
    <property type="entry name" value="Ribosomal_Su5_D2-typ_SF"/>
</dbReference>